<sequence length="273" mass="31219">MVLKPETPINPINKLSIMINGLGYMSRGLDSGISGLILQGKRHLDLDRHIPPRRYVNGGRHSKKGVNRHITWWRYMFGKSAKNEVFLQSPVSTPVWMLSALKLLFWCFDCSGGFAAKGIDWSLITRRLCERDNIVRRRGSSVDEFTSSFEELNKPVLLEGCLKKLPAVEKWDREYLIGVCGDAQFSVGPVQMKLGDYFRYSDQVKEERPLYLFNPKFAEKVPKLGMDYGVPEYSSVRIFLVFWGARGRTIGSKKWVLFPPHGVPSNFPFKSHS</sequence>
<reference evidence="2" key="2">
    <citation type="submission" date="2020-08" db="EMBL/GenBank/DDBJ databases">
        <title>Plant Genome Project.</title>
        <authorList>
            <person name="Zhang R.-G."/>
        </authorList>
    </citation>
    <scope>NUCLEOTIDE SEQUENCE</scope>
    <source>
        <strain evidence="2">Huo1</strain>
        <tissue evidence="2">Leaf</tissue>
    </source>
</reference>
<dbReference type="InterPro" id="IPR050910">
    <property type="entry name" value="JMJD6_ArgDemeth/LysHydrox"/>
</dbReference>
<gene>
    <name evidence="2" type="ORF">SASPL_155135</name>
</gene>
<dbReference type="GO" id="GO:0006071">
    <property type="term" value="P:glycerol metabolic process"/>
    <property type="evidence" value="ECO:0007669"/>
    <property type="project" value="InterPro"/>
</dbReference>
<dbReference type="PANTHER" id="PTHR12480">
    <property type="entry name" value="ARGININE DEMETHYLASE AND LYSYL-HYDROXYLASE JMJD"/>
    <property type="match status" value="1"/>
</dbReference>
<dbReference type="PANTHER" id="PTHR12480:SF21">
    <property type="entry name" value="JMJC DOMAIN-CONTAINING PROTEIN 8"/>
    <property type="match status" value="1"/>
</dbReference>
<accession>A0A8X8W1E1</accession>
<reference evidence="2" key="1">
    <citation type="submission" date="2018-01" db="EMBL/GenBank/DDBJ databases">
        <authorList>
            <person name="Mao J.F."/>
        </authorList>
    </citation>
    <scope>NUCLEOTIDE SEQUENCE</scope>
    <source>
        <strain evidence="2">Huo1</strain>
        <tissue evidence="2">Leaf</tissue>
    </source>
</reference>
<keyword evidence="3" id="KW-1185">Reference proteome</keyword>
<dbReference type="InterPro" id="IPR004006">
    <property type="entry name" value="DhaK_dom"/>
</dbReference>
<dbReference type="GO" id="GO:0004371">
    <property type="term" value="F:glycerone kinase activity"/>
    <property type="evidence" value="ECO:0007669"/>
    <property type="project" value="InterPro"/>
</dbReference>
<evidence type="ECO:0000259" key="1">
    <source>
        <dbReference type="PROSITE" id="PS51481"/>
    </source>
</evidence>
<dbReference type="SUPFAM" id="SSF51197">
    <property type="entry name" value="Clavaminate synthase-like"/>
    <property type="match status" value="1"/>
</dbReference>
<feature type="domain" description="DhaK" evidence="1">
    <location>
        <begin position="1"/>
        <end position="96"/>
    </location>
</feature>
<dbReference type="PROSITE" id="PS51481">
    <property type="entry name" value="DHAK"/>
    <property type="match status" value="1"/>
</dbReference>
<proteinExistence type="predicted"/>
<dbReference type="Proteomes" id="UP000298416">
    <property type="component" value="Unassembled WGS sequence"/>
</dbReference>
<dbReference type="AlphaFoldDB" id="A0A8X8W1E1"/>
<evidence type="ECO:0000313" key="3">
    <source>
        <dbReference type="Proteomes" id="UP000298416"/>
    </source>
</evidence>
<evidence type="ECO:0000313" key="2">
    <source>
        <dbReference type="EMBL" id="KAG6386243.1"/>
    </source>
</evidence>
<comment type="caution">
    <text evidence="2">The sequence shown here is derived from an EMBL/GenBank/DDBJ whole genome shotgun (WGS) entry which is preliminary data.</text>
</comment>
<protein>
    <recommendedName>
        <fullName evidence="1">DhaK domain-containing protein</fullName>
    </recommendedName>
</protein>
<dbReference type="Gene3D" id="2.60.120.650">
    <property type="entry name" value="Cupin"/>
    <property type="match status" value="1"/>
</dbReference>
<name>A0A8X8W1E1_SALSN</name>
<dbReference type="GO" id="GO:0005634">
    <property type="term" value="C:nucleus"/>
    <property type="evidence" value="ECO:0007669"/>
    <property type="project" value="TreeGrafter"/>
</dbReference>
<dbReference type="EMBL" id="PNBA02000022">
    <property type="protein sequence ID" value="KAG6386243.1"/>
    <property type="molecule type" value="Genomic_DNA"/>
</dbReference>
<organism evidence="2">
    <name type="scientific">Salvia splendens</name>
    <name type="common">Scarlet sage</name>
    <dbReference type="NCBI Taxonomy" id="180675"/>
    <lineage>
        <taxon>Eukaryota</taxon>
        <taxon>Viridiplantae</taxon>
        <taxon>Streptophyta</taxon>
        <taxon>Embryophyta</taxon>
        <taxon>Tracheophyta</taxon>
        <taxon>Spermatophyta</taxon>
        <taxon>Magnoliopsida</taxon>
        <taxon>eudicotyledons</taxon>
        <taxon>Gunneridae</taxon>
        <taxon>Pentapetalae</taxon>
        <taxon>asterids</taxon>
        <taxon>lamiids</taxon>
        <taxon>Lamiales</taxon>
        <taxon>Lamiaceae</taxon>
        <taxon>Nepetoideae</taxon>
        <taxon>Mentheae</taxon>
        <taxon>Salviinae</taxon>
        <taxon>Salvia</taxon>
        <taxon>Salvia subgen. Calosphace</taxon>
        <taxon>core Calosphace</taxon>
    </lineage>
</organism>
<dbReference type="GO" id="GO:0000987">
    <property type="term" value="F:cis-regulatory region sequence-specific DNA binding"/>
    <property type="evidence" value="ECO:0007669"/>
    <property type="project" value="TreeGrafter"/>
</dbReference>